<comment type="subcellular location">
    <subcellularLocation>
        <location evidence="1">Cell membrane</location>
        <topology evidence="1">Multi-pass membrane protein</topology>
    </subcellularLocation>
</comment>
<evidence type="ECO:0000313" key="9">
    <source>
        <dbReference type="Proteomes" id="UP000240988"/>
    </source>
</evidence>
<dbReference type="Gene3D" id="1.20.1250.20">
    <property type="entry name" value="MFS general substrate transporter like domains"/>
    <property type="match status" value="1"/>
</dbReference>
<evidence type="ECO:0000256" key="2">
    <source>
        <dbReference type="ARBA" id="ARBA00022475"/>
    </source>
</evidence>
<evidence type="ECO:0000256" key="4">
    <source>
        <dbReference type="ARBA" id="ARBA00022989"/>
    </source>
</evidence>
<protein>
    <recommendedName>
        <fullName evidence="7">Cyclic nucleotide-binding domain-containing protein</fullName>
    </recommendedName>
</protein>
<dbReference type="InterPro" id="IPR036259">
    <property type="entry name" value="MFS_trans_sf"/>
</dbReference>
<feature type="transmembrane region" description="Helical" evidence="6">
    <location>
        <begin position="342"/>
        <end position="361"/>
    </location>
</feature>
<dbReference type="PROSITE" id="PS00888">
    <property type="entry name" value="CNMP_BINDING_1"/>
    <property type="match status" value="1"/>
</dbReference>
<evidence type="ECO:0000256" key="6">
    <source>
        <dbReference type="SAM" id="Phobius"/>
    </source>
</evidence>
<feature type="transmembrane region" description="Helical" evidence="6">
    <location>
        <begin position="15"/>
        <end position="37"/>
    </location>
</feature>
<evidence type="ECO:0000256" key="5">
    <source>
        <dbReference type="ARBA" id="ARBA00023136"/>
    </source>
</evidence>
<dbReference type="GO" id="GO:0005886">
    <property type="term" value="C:plasma membrane"/>
    <property type="evidence" value="ECO:0007669"/>
    <property type="project" value="UniProtKB-SubCell"/>
</dbReference>
<dbReference type="InterPro" id="IPR018490">
    <property type="entry name" value="cNMP-bd_dom_sf"/>
</dbReference>
<dbReference type="CDD" id="cd00038">
    <property type="entry name" value="CAP_ED"/>
    <property type="match status" value="1"/>
</dbReference>
<feature type="transmembrane region" description="Helical" evidence="6">
    <location>
        <begin position="225"/>
        <end position="244"/>
    </location>
</feature>
<organism evidence="8 9">
    <name type="scientific">Mycobacterium rhizamassiliense</name>
    <dbReference type="NCBI Taxonomy" id="1841860"/>
    <lineage>
        <taxon>Bacteria</taxon>
        <taxon>Bacillati</taxon>
        <taxon>Actinomycetota</taxon>
        <taxon>Actinomycetes</taxon>
        <taxon>Mycobacteriales</taxon>
        <taxon>Mycobacteriaceae</taxon>
        <taxon>Mycobacterium</taxon>
    </lineage>
</organism>
<dbReference type="InterPro" id="IPR000595">
    <property type="entry name" value="cNMP-bd_dom"/>
</dbReference>
<gene>
    <name evidence="8" type="ORF">MRAB57_5015</name>
</gene>
<dbReference type="SUPFAM" id="SSF103473">
    <property type="entry name" value="MFS general substrate transporter"/>
    <property type="match status" value="1"/>
</dbReference>
<dbReference type="Pfam" id="PF00027">
    <property type="entry name" value="cNMP_binding"/>
    <property type="match status" value="1"/>
</dbReference>
<feature type="transmembrane region" description="Helical" evidence="6">
    <location>
        <begin position="110"/>
        <end position="131"/>
    </location>
</feature>
<dbReference type="AlphaFoldDB" id="A0A2U3P090"/>
<dbReference type="PROSITE" id="PS00889">
    <property type="entry name" value="CNMP_BINDING_2"/>
    <property type="match status" value="1"/>
</dbReference>
<dbReference type="PANTHER" id="PTHR23513:SF11">
    <property type="entry name" value="STAPHYLOFERRIN A TRANSPORTER"/>
    <property type="match status" value="1"/>
</dbReference>
<dbReference type="Gene3D" id="2.60.120.10">
    <property type="entry name" value="Jelly Rolls"/>
    <property type="match status" value="1"/>
</dbReference>
<feature type="transmembrane region" description="Helical" evidence="6">
    <location>
        <begin position="137"/>
        <end position="156"/>
    </location>
</feature>
<reference evidence="8 9" key="1">
    <citation type="submission" date="2017-01" db="EMBL/GenBank/DDBJ databases">
        <authorList>
            <consortium name="Urmite Genomes"/>
        </authorList>
    </citation>
    <scope>NUCLEOTIDE SEQUENCE [LARGE SCALE GENOMIC DNA]</scope>
    <source>
        <strain evidence="8 9">AB57</strain>
    </source>
</reference>
<dbReference type="Pfam" id="PF07690">
    <property type="entry name" value="MFS_1"/>
    <property type="match status" value="1"/>
</dbReference>
<name>A0A2U3P090_9MYCO</name>
<evidence type="ECO:0000256" key="3">
    <source>
        <dbReference type="ARBA" id="ARBA00022692"/>
    </source>
</evidence>
<keyword evidence="3 6" id="KW-0812">Transmembrane</keyword>
<feature type="transmembrane region" description="Helical" evidence="6">
    <location>
        <begin position="189"/>
        <end position="213"/>
    </location>
</feature>
<keyword evidence="4 6" id="KW-1133">Transmembrane helix</keyword>
<feature type="domain" description="Cyclic nucleotide-binding" evidence="7">
    <location>
        <begin position="382"/>
        <end position="480"/>
    </location>
</feature>
<keyword evidence="9" id="KW-1185">Reference proteome</keyword>
<dbReference type="RefSeq" id="WP_157900662.1">
    <property type="nucleotide sequence ID" value="NZ_LT721901.1"/>
</dbReference>
<dbReference type="SMART" id="SM00100">
    <property type="entry name" value="cNMP"/>
    <property type="match status" value="1"/>
</dbReference>
<sequence length="513" mass="52185">MLVVTFDRLGPIGPGWFIIVRQLTGAISAPVYAALAGRFRRERLLACTIVARGCAVALVIPSLEFHAPNALLFALIAVEGFIQSAPKALQDALLPWLADSPAQLVAANALTSLIETAGILLGAGVAAVALGVSGPSAALATVVVLCALGAWPLFAIRGIDTRVGNEDSRVVGDLAGGVGVLRRLLPARIVVVVMALIAALTGIAQSVATSIATDLLHIGAGGTPVLIGSVGVGGLLGGIASLSLGGRSMSIPLALGLLGCAAALFALAVTRAEAVALPLMGMLGVGVTYAIVSGRTLLQRSASGRSLDLLVGINALIAVAITGVAGLAAAELNGVIGVRGTLQVSGAVAILGASYGLLRVLRVERRSPVRRDELEAVKKVDAFGPLSVAAASQLAAALVAVQPAEGDVVVRQGEPGEDMFLIGSGVYEAVVDGQPVRTLHAGEHFGEIALLFEVPRTATVRCVQAGTLWRLSREDFLRAVTGNSATQAAIRAIADQRLAHAGTLDLSPETDQR</sequence>
<feature type="transmembrane region" description="Helical" evidence="6">
    <location>
        <begin position="251"/>
        <end position="269"/>
    </location>
</feature>
<dbReference type="STRING" id="1841860.GCA_900157375_05018"/>
<dbReference type="PROSITE" id="PS50042">
    <property type="entry name" value="CNMP_BINDING_3"/>
    <property type="match status" value="1"/>
</dbReference>
<evidence type="ECO:0000259" key="7">
    <source>
        <dbReference type="PROSITE" id="PS50042"/>
    </source>
</evidence>
<feature type="transmembrane region" description="Helical" evidence="6">
    <location>
        <begin position="275"/>
        <end position="297"/>
    </location>
</feature>
<dbReference type="InterPro" id="IPR018488">
    <property type="entry name" value="cNMP-bd_CS"/>
</dbReference>
<evidence type="ECO:0000256" key="1">
    <source>
        <dbReference type="ARBA" id="ARBA00004651"/>
    </source>
</evidence>
<keyword evidence="5 6" id="KW-0472">Membrane</keyword>
<dbReference type="InterPro" id="IPR011701">
    <property type="entry name" value="MFS"/>
</dbReference>
<dbReference type="InterPro" id="IPR014710">
    <property type="entry name" value="RmlC-like_jellyroll"/>
</dbReference>
<proteinExistence type="predicted"/>
<dbReference type="PANTHER" id="PTHR23513">
    <property type="entry name" value="INTEGRAL MEMBRANE EFFLUX PROTEIN-RELATED"/>
    <property type="match status" value="1"/>
</dbReference>
<evidence type="ECO:0000313" key="8">
    <source>
        <dbReference type="EMBL" id="SPM37172.1"/>
    </source>
</evidence>
<keyword evidence="2" id="KW-1003">Cell membrane</keyword>
<dbReference type="OrthoDB" id="180043at2"/>
<dbReference type="GO" id="GO:0022857">
    <property type="term" value="F:transmembrane transporter activity"/>
    <property type="evidence" value="ECO:0007669"/>
    <property type="project" value="InterPro"/>
</dbReference>
<dbReference type="Proteomes" id="UP000240988">
    <property type="component" value="Unassembled WGS sequence"/>
</dbReference>
<dbReference type="SUPFAM" id="SSF51206">
    <property type="entry name" value="cAMP-binding domain-like"/>
    <property type="match status" value="1"/>
</dbReference>
<feature type="transmembrane region" description="Helical" evidence="6">
    <location>
        <begin position="309"/>
        <end position="330"/>
    </location>
</feature>
<dbReference type="EMBL" id="FUFA01000005">
    <property type="protein sequence ID" value="SPM37172.1"/>
    <property type="molecule type" value="Genomic_DNA"/>
</dbReference>
<dbReference type="PRINTS" id="PR00103">
    <property type="entry name" value="CAMPKINASE"/>
</dbReference>
<accession>A0A2U3P090</accession>